<evidence type="ECO:0000256" key="1">
    <source>
        <dbReference type="ARBA" id="ARBA00004196"/>
    </source>
</evidence>
<evidence type="ECO:0000313" key="6">
    <source>
        <dbReference type="EMBL" id="EHO69458.1"/>
    </source>
</evidence>
<dbReference type="Pfam" id="PF00085">
    <property type="entry name" value="Thioredoxin"/>
    <property type="match status" value="1"/>
</dbReference>
<protein>
    <recommendedName>
        <fullName evidence="5">Thioredoxin domain-containing protein</fullName>
    </recommendedName>
</protein>
<evidence type="ECO:0000256" key="3">
    <source>
        <dbReference type="ARBA" id="ARBA00023157"/>
    </source>
</evidence>
<dbReference type="OrthoDB" id="1081352at2"/>
<name>H1HNH9_9BACT</name>
<keyword evidence="4" id="KW-0676">Redox-active center</keyword>
<proteinExistence type="predicted"/>
<dbReference type="CDD" id="cd02966">
    <property type="entry name" value="TlpA_like_family"/>
    <property type="match status" value="1"/>
</dbReference>
<dbReference type="GO" id="GO:0017004">
    <property type="term" value="P:cytochrome complex assembly"/>
    <property type="evidence" value="ECO:0007669"/>
    <property type="project" value="UniProtKB-KW"/>
</dbReference>
<comment type="subcellular location">
    <subcellularLocation>
        <location evidence="1">Cell envelope</location>
    </subcellularLocation>
</comment>
<dbReference type="STRING" id="999422.HMPREF9944_01723"/>
<evidence type="ECO:0000256" key="4">
    <source>
        <dbReference type="ARBA" id="ARBA00023284"/>
    </source>
</evidence>
<dbReference type="RefSeq" id="WP_008565711.1">
    <property type="nucleotide sequence ID" value="NZ_JH594504.1"/>
</dbReference>
<keyword evidence="2" id="KW-0201">Cytochrome c-type biogenesis</keyword>
<dbReference type="Gene3D" id="3.40.30.10">
    <property type="entry name" value="Glutaredoxin"/>
    <property type="match status" value="1"/>
</dbReference>
<sequence>MRKIFLSLFLLWTVMLTAQERGFTIKGYIPSLPDGTEVGIDAVEDSIIELATSVVKNGRFELYGQVKHPVLASFTANNLKLVEAHHWPDDSIKWHYEDCFVSNANLTIGPDFKLTGTQIQADCNELMALGDWRDAAVAWRFIDKHPQSVVSAFLVNGMLKAGFGLTDSEVERLGRALTGVPADTLRWKEYQWRVAMARKATIGSPLIDLEIKNTAGKVMRLSDQIPTDQGLVLIDFWASWCGQCIAAFPELQRLMTEYKGKVSLIGLSIDTNDTAWRRAMAKHPHAWPQYCTTPGGYKDLFQKYQIGNGVPYFLLVSPARKVVKALHTVDEIEAFLKNNPI</sequence>
<dbReference type="SUPFAM" id="SSF52833">
    <property type="entry name" value="Thioredoxin-like"/>
    <property type="match status" value="1"/>
</dbReference>
<dbReference type="GO" id="GO:0030313">
    <property type="term" value="C:cell envelope"/>
    <property type="evidence" value="ECO:0007669"/>
    <property type="project" value="UniProtKB-SubCell"/>
</dbReference>
<dbReference type="PROSITE" id="PS51352">
    <property type="entry name" value="THIOREDOXIN_2"/>
    <property type="match status" value="1"/>
</dbReference>
<dbReference type="InterPro" id="IPR036249">
    <property type="entry name" value="Thioredoxin-like_sf"/>
</dbReference>
<dbReference type="Proteomes" id="UP000003167">
    <property type="component" value="Unassembled WGS sequence"/>
</dbReference>
<keyword evidence="3" id="KW-1015">Disulfide bond</keyword>
<dbReference type="InterPro" id="IPR050553">
    <property type="entry name" value="Thioredoxin_ResA/DsbE_sf"/>
</dbReference>
<accession>H1HNH9</accession>
<keyword evidence="7" id="KW-1185">Reference proteome</keyword>
<feature type="domain" description="Thioredoxin" evidence="5">
    <location>
        <begin position="200"/>
        <end position="341"/>
    </location>
</feature>
<reference evidence="6 7" key="1">
    <citation type="submission" date="2011-12" db="EMBL/GenBank/DDBJ databases">
        <title>The Genome Sequence of Prevotella maculosa OT 289.</title>
        <authorList>
            <consortium name="The Broad Institute Genome Sequencing Platform"/>
            <person name="Earl A."/>
            <person name="Ward D."/>
            <person name="Feldgarden M."/>
            <person name="Gevers D."/>
            <person name="Izard J."/>
            <person name="Blanton J.M."/>
            <person name="Mathney J."/>
            <person name="Tanner A.C."/>
            <person name="Dewhirst F.E."/>
            <person name="Young S.K."/>
            <person name="Zeng Q."/>
            <person name="Gargeya S."/>
            <person name="Fitzgerald M."/>
            <person name="Haas B."/>
            <person name="Abouelleil A."/>
            <person name="Alvarado L."/>
            <person name="Arachchi H.M."/>
            <person name="Berlin A."/>
            <person name="Chapman S.B."/>
            <person name="Gearin G."/>
            <person name="Goldberg J."/>
            <person name="Griggs A."/>
            <person name="Gujja S."/>
            <person name="Hansen M."/>
            <person name="Heiman D."/>
            <person name="Howarth C."/>
            <person name="Larimer J."/>
            <person name="Lui A."/>
            <person name="MacDonald P.J.P."/>
            <person name="McCowen C."/>
            <person name="Montmayeur A."/>
            <person name="Murphy C."/>
            <person name="Neiman D."/>
            <person name="Pearson M."/>
            <person name="Priest M."/>
            <person name="Roberts A."/>
            <person name="Saif S."/>
            <person name="Shea T."/>
            <person name="Sisk P."/>
            <person name="Stolte C."/>
            <person name="Sykes S."/>
            <person name="Wortman J."/>
            <person name="Nusbaum C."/>
            <person name="Birren B."/>
        </authorList>
    </citation>
    <scope>NUCLEOTIDE SEQUENCE [LARGE SCALE GENOMIC DNA]</scope>
    <source>
        <strain evidence="6 7">OT 289</strain>
    </source>
</reference>
<dbReference type="PANTHER" id="PTHR42852:SF6">
    <property type="entry name" value="THIOL:DISULFIDE INTERCHANGE PROTEIN DSBE"/>
    <property type="match status" value="1"/>
</dbReference>
<dbReference type="AlphaFoldDB" id="H1HNH9"/>
<evidence type="ECO:0000259" key="5">
    <source>
        <dbReference type="PROSITE" id="PS51352"/>
    </source>
</evidence>
<dbReference type="HOGENOM" id="CLU_042529_1_0_10"/>
<dbReference type="InterPro" id="IPR013766">
    <property type="entry name" value="Thioredoxin_domain"/>
</dbReference>
<comment type="caution">
    <text evidence="6">The sequence shown here is derived from an EMBL/GenBank/DDBJ whole genome shotgun (WGS) entry which is preliminary data.</text>
</comment>
<dbReference type="EMBL" id="AGEK01000029">
    <property type="protein sequence ID" value="EHO69458.1"/>
    <property type="molecule type" value="Genomic_DNA"/>
</dbReference>
<dbReference type="PANTHER" id="PTHR42852">
    <property type="entry name" value="THIOL:DISULFIDE INTERCHANGE PROTEIN DSBE"/>
    <property type="match status" value="1"/>
</dbReference>
<gene>
    <name evidence="6" type="ORF">HMPREF9944_01723</name>
</gene>
<organism evidence="6 7">
    <name type="scientific">Segatella maculosa OT 289</name>
    <dbReference type="NCBI Taxonomy" id="999422"/>
    <lineage>
        <taxon>Bacteria</taxon>
        <taxon>Pseudomonadati</taxon>
        <taxon>Bacteroidota</taxon>
        <taxon>Bacteroidia</taxon>
        <taxon>Bacteroidales</taxon>
        <taxon>Prevotellaceae</taxon>
        <taxon>Segatella</taxon>
    </lineage>
</organism>
<evidence type="ECO:0000313" key="7">
    <source>
        <dbReference type="Proteomes" id="UP000003167"/>
    </source>
</evidence>
<evidence type="ECO:0000256" key="2">
    <source>
        <dbReference type="ARBA" id="ARBA00022748"/>
    </source>
</evidence>
<dbReference type="PATRIC" id="fig|999422.3.peg.1812"/>